<feature type="chain" id="PRO_5017334763" description="Outer membrane protein beta-barrel domain-containing protein" evidence="1">
    <location>
        <begin position="21"/>
        <end position="206"/>
    </location>
</feature>
<feature type="signal peptide" evidence="1">
    <location>
        <begin position="1"/>
        <end position="20"/>
    </location>
</feature>
<evidence type="ECO:0000313" key="3">
    <source>
        <dbReference type="Proteomes" id="UP000266183"/>
    </source>
</evidence>
<evidence type="ECO:0000256" key="1">
    <source>
        <dbReference type="SAM" id="SignalP"/>
    </source>
</evidence>
<keyword evidence="3" id="KW-1185">Reference proteome</keyword>
<protein>
    <recommendedName>
        <fullName evidence="4">Outer membrane protein beta-barrel domain-containing protein</fullName>
    </recommendedName>
</protein>
<keyword evidence="1" id="KW-0732">Signal</keyword>
<evidence type="ECO:0008006" key="4">
    <source>
        <dbReference type="Google" id="ProtNLM"/>
    </source>
</evidence>
<name>A0A385SPK5_9BACT</name>
<dbReference type="AlphaFoldDB" id="A0A385SPK5"/>
<organism evidence="2 3">
    <name type="scientific">Chryseolinea soli</name>
    <dbReference type="NCBI Taxonomy" id="2321403"/>
    <lineage>
        <taxon>Bacteria</taxon>
        <taxon>Pseudomonadati</taxon>
        <taxon>Bacteroidota</taxon>
        <taxon>Cytophagia</taxon>
        <taxon>Cytophagales</taxon>
        <taxon>Fulvivirgaceae</taxon>
        <taxon>Chryseolinea</taxon>
    </lineage>
</organism>
<sequence>MKKHVLIIFTCINLCPALWAQHIPVSPPLPDTTITTSSAPVAQPSLGKRSLFYVRAGVSLFFPYTPRQNHTLYAPGVTVAPGIRLLQNRDAALTLSFPITVGWLRNNVFFDVDFPAMVDLNIGSAAGNNQNSSVGFVVGAGVAYLYAENSGERSIDIGGIRCQAGISFGKKNSDARNLILISYGESTAPGRNEVIGISFQFIMMNQ</sequence>
<gene>
    <name evidence="2" type="ORF">D4L85_17245</name>
</gene>
<dbReference type="OrthoDB" id="9828789at2"/>
<dbReference type="RefSeq" id="WP_119755470.1">
    <property type="nucleotide sequence ID" value="NZ_CP032382.1"/>
</dbReference>
<proteinExistence type="predicted"/>
<accession>A0A385SPK5</accession>
<dbReference type="Proteomes" id="UP000266183">
    <property type="component" value="Chromosome"/>
</dbReference>
<reference evidence="3" key="1">
    <citation type="submission" date="2018-09" db="EMBL/GenBank/DDBJ databases">
        <title>Chryseolinea sp. KIS68-18 isolated from soil.</title>
        <authorList>
            <person name="Weon H.-Y."/>
            <person name="Kwon S.-W."/>
            <person name="Lee S.A."/>
        </authorList>
    </citation>
    <scope>NUCLEOTIDE SEQUENCE [LARGE SCALE GENOMIC DNA]</scope>
    <source>
        <strain evidence="3">KIS68-18</strain>
    </source>
</reference>
<dbReference type="EMBL" id="CP032382">
    <property type="protein sequence ID" value="AYB32211.1"/>
    <property type="molecule type" value="Genomic_DNA"/>
</dbReference>
<evidence type="ECO:0000313" key="2">
    <source>
        <dbReference type="EMBL" id="AYB32211.1"/>
    </source>
</evidence>
<dbReference type="KEGG" id="chk:D4L85_17245"/>